<gene>
    <name evidence="1" type="ORF">IPN02_07810</name>
</gene>
<accession>A0A936NAK1</accession>
<evidence type="ECO:0000313" key="2">
    <source>
        <dbReference type="Proteomes" id="UP000727993"/>
    </source>
</evidence>
<comment type="caution">
    <text evidence="1">The sequence shown here is derived from an EMBL/GenBank/DDBJ whole genome shotgun (WGS) entry which is preliminary data.</text>
</comment>
<dbReference type="Proteomes" id="UP000727993">
    <property type="component" value="Unassembled WGS sequence"/>
</dbReference>
<sequence>MGAEEWDGDCGRTWRNVETLDGKPISCSEAVELLGGVEVIEQAKPWVGWRPEFDYQLAGGYRSVKQRARDGLVLTEEWDDKAETCGHWVRPGPYVRRAEPPTAAEARAAGVEL</sequence>
<proteinExistence type="predicted"/>
<name>A0A936NAK1_9ACTN</name>
<dbReference type="EMBL" id="JADJZA010000005">
    <property type="protein sequence ID" value="MBK9296735.1"/>
    <property type="molecule type" value="Genomic_DNA"/>
</dbReference>
<reference evidence="1 2" key="1">
    <citation type="submission" date="2020-10" db="EMBL/GenBank/DDBJ databases">
        <title>Connecting structure to function with the recovery of over 1000 high-quality activated sludge metagenome-assembled genomes encoding full-length rRNA genes using long-read sequencing.</title>
        <authorList>
            <person name="Singleton C.M."/>
            <person name="Petriglieri F."/>
            <person name="Kristensen J.M."/>
            <person name="Kirkegaard R.H."/>
            <person name="Michaelsen T.Y."/>
            <person name="Andersen M.H."/>
            <person name="Karst S.M."/>
            <person name="Dueholm M.S."/>
            <person name="Nielsen P.H."/>
            <person name="Albertsen M."/>
        </authorList>
    </citation>
    <scope>NUCLEOTIDE SEQUENCE [LARGE SCALE GENOMIC DNA]</scope>
    <source>
        <strain evidence="1">Lyne_18-Q3-R50-59_MAXAC.006</strain>
    </source>
</reference>
<dbReference type="AlphaFoldDB" id="A0A936NAK1"/>
<evidence type="ECO:0000313" key="1">
    <source>
        <dbReference type="EMBL" id="MBK9296735.1"/>
    </source>
</evidence>
<protein>
    <submittedName>
        <fullName evidence="1">Uncharacterized protein</fullName>
    </submittedName>
</protein>
<organism evidence="1 2">
    <name type="scientific">Candidatus Neomicrothrix subdominans</name>
    <dbReference type="NCBI Taxonomy" id="2954438"/>
    <lineage>
        <taxon>Bacteria</taxon>
        <taxon>Bacillati</taxon>
        <taxon>Actinomycetota</taxon>
        <taxon>Acidimicrobiia</taxon>
        <taxon>Acidimicrobiales</taxon>
        <taxon>Microthrixaceae</taxon>
        <taxon>Candidatus Neomicrothrix</taxon>
    </lineage>
</organism>